<proteinExistence type="predicted"/>
<evidence type="ECO:0000313" key="2">
    <source>
        <dbReference type="Proteomes" id="UP000317708"/>
    </source>
</evidence>
<organism evidence="1 2">
    <name type="scientific">Microcystis aeruginosa Ma_MB_S_20031200_S102</name>
    <dbReference type="NCBI Taxonomy" id="2486254"/>
    <lineage>
        <taxon>Bacteria</taxon>
        <taxon>Bacillati</taxon>
        <taxon>Cyanobacteriota</taxon>
        <taxon>Cyanophyceae</taxon>
        <taxon>Oscillatoriophycideae</taxon>
        <taxon>Chroococcales</taxon>
        <taxon>Microcystaceae</taxon>
        <taxon>Microcystis</taxon>
    </lineage>
</organism>
<reference evidence="1 2" key="1">
    <citation type="submission" date="2019-01" db="EMBL/GenBank/DDBJ databases">
        <title>Coherence of Microcystis species and biogeography revealed through population genomics.</title>
        <authorList>
            <person name="Perez-Carrascal O.M."/>
            <person name="Terrat Y."/>
            <person name="Giani A."/>
            <person name="Fortin N."/>
            <person name="Tromas N."/>
            <person name="Shapiro B.J."/>
        </authorList>
    </citation>
    <scope>NUCLEOTIDE SEQUENCE [LARGE SCALE GENOMIC DNA]</scope>
    <source>
        <strain evidence="1">Ma_MB_S_20031200_S102</strain>
    </source>
</reference>
<dbReference type="EMBL" id="SFBI01000097">
    <property type="protein sequence ID" value="TRU36900.1"/>
    <property type="molecule type" value="Genomic_DNA"/>
</dbReference>
<comment type="caution">
    <text evidence="1">The sequence shown here is derived from an EMBL/GenBank/DDBJ whole genome shotgun (WGS) entry which is preliminary data.</text>
</comment>
<evidence type="ECO:0000313" key="1">
    <source>
        <dbReference type="EMBL" id="TRU36900.1"/>
    </source>
</evidence>
<name>A0A552ER06_MICAE</name>
<gene>
    <name evidence="1" type="ORF">EWV92_11355</name>
</gene>
<sequence length="61" mass="7017">MPTSPKNDRLSSLKKRSPLLIPKKRSPFALLSQAMAILKFNQQDNSDRTFKSQRNCGLKVW</sequence>
<dbReference type="Proteomes" id="UP000317708">
    <property type="component" value="Unassembled WGS sequence"/>
</dbReference>
<protein>
    <submittedName>
        <fullName evidence="1">Uncharacterized protein</fullName>
    </submittedName>
</protein>
<dbReference type="AlphaFoldDB" id="A0A552ER06"/>
<accession>A0A552ER06</accession>